<dbReference type="PROSITE" id="PS50108">
    <property type="entry name" value="CRIB"/>
    <property type="match status" value="1"/>
</dbReference>
<evidence type="ECO:0000256" key="6">
    <source>
        <dbReference type="ARBA" id="ARBA00023212"/>
    </source>
</evidence>
<dbReference type="FunFam" id="2.30.29.30:FF:000130">
    <property type="entry name" value="neural Wiskott-Aldrich syndrome protein"/>
    <property type="match status" value="1"/>
</dbReference>
<keyword evidence="6" id="KW-0206">Cytoskeleton</keyword>
<evidence type="ECO:0000256" key="5">
    <source>
        <dbReference type="ARBA" id="ARBA00022737"/>
    </source>
</evidence>
<evidence type="ECO:0000256" key="8">
    <source>
        <dbReference type="SAM" id="MobiDB-lite"/>
    </source>
</evidence>
<evidence type="ECO:0000313" key="13">
    <source>
        <dbReference type="Proteomes" id="UP000316079"/>
    </source>
</evidence>
<proteinExistence type="predicted"/>
<dbReference type="InterPro" id="IPR003124">
    <property type="entry name" value="WH2_dom"/>
</dbReference>
<comment type="caution">
    <text evidence="12">The sequence shown here is derived from an EMBL/GenBank/DDBJ whole genome shotgun (WGS) entry which is preliminary data.</text>
</comment>
<evidence type="ECO:0000313" key="12">
    <source>
        <dbReference type="EMBL" id="TRY66842.1"/>
    </source>
</evidence>
<evidence type="ECO:0000256" key="1">
    <source>
        <dbReference type="ARBA" id="ARBA00004123"/>
    </source>
</evidence>
<accession>A0A553NN29</accession>
<feature type="domain" description="WH2" evidence="11">
    <location>
        <begin position="495"/>
        <end position="512"/>
    </location>
</feature>
<dbReference type="CDD" id="cd00132">
    <property type="entry name" value="CRIB"/>
    <property type="match status" value="1"/>
</dbReference>
<dbReference type="SMART" id="SM00246">
    <property type="entry name" value="WH2"/>
    <property type="match status" value="1"/>
</dbReference>
<evidence type="ECO:0000259" key="9">
    <source>
        <dbReference type="PROSITE" id="PS50108"/>
    </source>
</evidence>
<dbReference type="CDD" id="cd21762">
    <property type="entry name" value="WH2"/>
    <property type="match status" value="1"/>
</dbReference>
<dbReference type="STRING" id="623744.A0A553NN29"/>
<feature type="compositionally biased region" description="Pro residues" evidence="8">
    <location>
        <begin position="326"/>
        <end position="350"/>
    </location>
</feature>
<dbReference type="Pfam" id="PF00786">
    <property type="entry name" value="PBD"/>
    <property type="match status" value="1"/>
</dbReference>
<evidence type="ECO:0000259" key="10">
    <source>
        <dbReference type="PROSITE" id="PS50229"/>
    </source>
</evidence>
<dbReference type="InterPro" id="IPR036936">
    <property type="entry name" value="CRIB_dom_sf"/>
</dbReference>
<dbReference type="GO" id="GO:0007015">
    <property type="term" value="P:actin filament organization"/>
    <property type="evidence" value="ECO:0007669"/>
    <property type="project" value="InterPro"/>
</dbReference>
<dbReference type="InterPro" id="IPR011026">
    <property type="entry name" value="WAS_C"/>
</dbReference>
<dbReference type="SUPFAM" id="SSF47912">
    <property type="entry name" value="Wiscott-Aldrich syndrome protein, WASP, C-terminal domain"/>
    <property type="match status" value="2"/>
</dbReference>
<evidence type="ECO:0008006" key="14">
    <source>
        <dbReference type="Google" id="ProtNLM"/>
    </source>
</evidence>
<evidence type="ECO:0000256" key="2">
    <source>
        <dbReference type="ARBA" id="ARBA00004245"/>
    </source>
</evidence>
<dbReference type="PANTHER" id="PTHR11202">
    <property type="entry name" value="SPROUTY-RELATED, EVH1 DOMAIN-CONTAINING PROTEIN FAMILY MEMBER"/>
    <property type="match status" value="1"/>
</dbReference>
<dbReference type="InterPro" id="IPR000697">
    <property type="entry name" value="WH1/EVH1_dom"/>
</dbReference>
<evidence type="ECO:0000256" key="4">
    <source>
        <dbReference type="ARBA" id="ARBA00022553"/>
    </source>
</evidence>
<dbReference type="Proteomes" id="UP000316079">
    <property type="component" value="Unassembled WGS sequence"/>
</dbReference>
<evidence type="ECO:0000256" key="7">
    <source>
        <dbReference type="ARBA" id="ARBA00023242"/>
    </source>
</evidence>
<dbReference type="PROSITE" id="PS51082">
    <property type="entry name" value="WH2"/>
    <property type="match status" value="1"/>
</dbReference>
<dbReference type="AlphaFoldDB" id="A0A553NN29"/>
<dbReference type="PANTHER" id="PTHR11202:SF36">
    <property type="entry name" value="ACTIN NUCLEATION-PROMOTING FACTOR WASL"/>
    <property type="match status" value="1"/>
</dbReference>
<dbReference type="CDD" id="cd01205">
    <property type="entry name" value="EVH1_WASP-like"/>
    <property type="match status" value="1"/>
</dbReference>
<dbReference type="Gene3D" id="3.90.810.10">
    <property type="entry name" value="CRIB domain"/>
    <property type="match status" value="2"/>
</dbReference>
<dbReference type="PRINTS" id="PR01217">
    <property type="entry name" value="PRICHEXTENSN"/>
</dbReference>
<keyword evidence="3" id="KW-0963">Cytoplasm</keyword>
<dbReference type="InterPro" id="IPR000095">
    <property type="entry name" value="CRIB_dom"/>
</dbReference>
<protein>
    <recommendedName>
        <fullName evidence="14">WH1 domain-containing protein</fullName>
    </recommendedName>
</protein>
<keyword evidence="7" id="KW-0539">Nucleus</keyword>
<comment type="subcellular location">
    <subcellularLocation>
        <location evidence="2">Cytoplasm</location>
        <location evidence="2">Cytoskeleton</location>
    </subcellularLocation>
    <subcellularLocation>
        <location evidence="1">Nucleus</location>
    </subcellularLocation>
</comment>
<keyword evidence="13" id="KW-1185">Reference proteome</keyword>
<sequence>MRRTSKGKDHEYVGSSWLTSQENERLQDLLGSRCVSLSSSVVQLLMALPSESNCWSLQHTGVVCFIKDSLLRSFFIRIYDIKAQKLVWEQEIYNQLMYQRSKPYFHTFPGDHCQVGLNFADITEAEHFFAVVEEKINQRNNRIEKQQRKGSDKSDRGALPPLPPPNGSGVHTNPAMKKDKKDKEKKSKKKAPKLFKGDIGAPSGFTHVSHLGMEANELDPDIKKLLSFAGISEAVMNDADNSQLIYDCIERSGGMKAVKEVVNHQEYSLPPVPSGHRGSAPQGRLGPLPPLPGQCSAPAPQRGSLPPIPTQAAGPASSRSAQQVPLPLPPRGLPPQLPAPRNGPFPPPPDMNSGCLPTPPAPGERRESLTPVLERRLERGPPQISQATRPHLPKPRDNAGTVSSLPKSQMPLPPPPNFPKPPSSELVYPVQDSVDSMPPPAGLPPPPPPVSAKPCGSIPAPPLPPPPPVAHPPLNFRKDSSPTISPQQSTVGEGGRGALLSQIQSGTKLRKVTTNREPPSPEEMTKDGLVGAIMMVMQQRIKAINPSDEDEDDEEWDST</sequence>
<dbReference type="OrthoDB" id="8963340at2759"/>
<gene>
    <name evidence="12" type="ORF">DNTS_033017</name>
</gene>
<dbReference type="Gene3D" id="2.30.29.30">
    <property type="entry name" value="Pleckstrin-homology domain (PH domain)/Phosphotyrosine-binding domain (PTB)"/>
    <property type="match status" value="1"/>
</dbReference>
<feature type="compositionally biased region" description="Pro residues" evidence="8">
    <location>
        <begin position="411"/>
        <end position="422"/>
    </location>
</feature>
<feature type="domain" description="CRIB" evidence="9">
    <location>
        <begin position="199"/>
        <end position="212"/>
    </location>
</feature>
<dbReference type="Pfam" id="PF00568">
    <property type="entry name" value="WH1"/>
    <property type="match status" value="1"/>
</dbReference>
<keyword evidence="5" id="KW-0677">Repeat</keyword>
<reference evidence="12 13" key="1">
    <citation type="journal article" date="2019" name="Sci. Data">
        <title>Hybrid genome assembly and annotation of Danionella translucida.</title>
        <authorList>
            <person name="Kadobianskyi M."/>
            <person name="Schulze L."/>
            <person name="Schuelke M."/>
            <person name="Judkewitz B."/>
        </authorList>
    </citation>
    <scope>NUCLEOTIDE SEQUENCE [LARGE SCALE GENOMIC DNA]</scope>
    <source>
        <strain evidence="12 13">Bolton</strain>
    </source>
</reference>
<feature type="domain" description="WH1" evidence="10">
    <location>
        <begin position="29"/>
        <end position="139"/>
    </location>
</feature>
<dbReference type="InterPro" id="IPR033927">
    <property type="entry name" value="WASPfam_EVH1"/>
</dbReference>
<feature type="region of interest" description="Disordered" evidence="8">
    <location>
        <begin position="267"/>
        <end position="525"/>
    </location>
</feature>
<keyword evidence="4" id="KW-0597">Phosphoprotein</keyword>
<name>A0A553NN29_9TELE</name>
<organism evidence="12 13">
    <name type="scientific">Danionella cerebrum</name>
    <dbReference type="NCBI Taxonomy" id="2873325"/>
    <lineage>
        <taxon>Eukaryota</taxon>
        <taxon>Metazoa</taxon>
        <taxon>Chordata</taxon>
        <taxon>Craniata</taxon>
        <taxon>Vertebrata</taxon>
        <taxon>Euteleostomi</taxon>
        <taxon>Actinopterygii</taxon>
        <taxon>Neopterygii</taxon>
        <taxon>Teleostei</taxon>
        <taxon>Ostariophysi</taxon>
        <taxon>Cypriniformes</taxon>
        <taxon>Danionidae</taxon>
        <taxon>Danioninae</taxon>
        <taxon>Danionella</taxon>
    </lineage>
</organism>
<dbReference type="GO" id="GO:0005634">
    <property type="term" value="C:nucleus"/>
    <property type="evidence" value="ECO:0007669"/>
    <property type="project" value="UniProtKB-SubCell"/>
</dbReference>
<evidence type="ECO:0000259" key="11">
    <source>
        <dbReference type="PROSITE" id="PS51082"/>
    </source>
</evidence>
<evidence type="ECO:0000256" key="3">
    <source>
        <dbReference type="ARBA" id="ARBA00022490"/>
    </source>
</evidence>
<feature type="compositionally biased region" description="Basic and acidic residues" evidence="8">
    <location>
        <begin position="176"/>
        <end position="185"/>
    </location>
</feature>
<feature type="compositionally biased region" description="Pro residues" evidence="8">
    <location>
        <begin position="437"/>
        <end position="451"/>
    </location>
</feature>
<feature type="compositionally biased region" description="Polar residues" evidence="8">
    <location>
        <begin position="481"/>
        <end position="491"/>
    </location>
</feature>
<dbReference type="SMART" id="SM00461">
    <property type="entry name" value="WH1"/>
    <property type="match status" value="1"/>
</dbReference>
<dbReference type="EMBL" id="SRMA01026821">
    <property type="protein sequence ID" value="TRY66842.1"/>
    <property type="molecule type" value="Genomic_DNA"/>
</dbReference>
<feature type="compositionally biased region" description="Basic and acidic residues" evidence="8">
    <location>
        <begin position="140"/>
        <end position="156"/>
    </location>
</feature>
<dbReference type="InterPro" id="IPR011993">
    <property type="entry name" value="PH-like_dom_sf"/>
</dbReference>
<dbReference type="GO" id="GO:0003779">
    <property type="term" value="F:actin binding"/>
    <property type="evidence" value="ECO:0007669"/>
    <property type="project" value="InterPro"/>
</dbReference>
<feature type="region of interest" description="Disordered" evidence="8">
    <location>
        <begin position="140"/>
        <end position="199"/>
    </location>
</feature>
<dbReference type="SUPFAM" id="SSF50729">
    <property type="entry name" value="PH domain-like"/>
    <property type="match status" value="1"/>
</dbReference>
<dbReference type="GO" id="GO:0005856">
    <property type="term" value="C:cytoskeleton"/>
    <property type="evidence" value="ECO:0007669"/>
    <property type="project" value="UniProtKB-SubCell"/>
</dbReference>
<dbReference type="PROSITE" id="PS50229">
    <property type="entry name" value="WH1"/>
    <property type="match status" value="1"/>
</dbReference>
<dbReference type="Pfam" id="PF02205">
    <property type="entry name" value="WH2"/>
    <property type="match status" value="1"/>
</dbReference>
<feature type="compositionally biased region" description="Pro residues" evidence="8">
    <location>
        <begin position="459"/>
        <end position="471"/>
    </location>
</feature>
<feature type="compositionally biased region" description="Basic and acidic residues" evidence="8">
    <location>
        <begin position="363"/>
        <end position="379"/>
    </location>
</feature>